<name>A0A178IFV8_9BACT</name>
<evidence type="ECO:0000259" key="1">
    <source>
        <dbReference type="Pfam" id="PF01973"/>
    </source>
</evidence>
<feature type="domain" description="6-hydroxymethylpterin diphosphokinase MptE-like" evidence="1">
    <location>
        <begin position="153"/>
        <end position="302"/>
    </location>
</feature>
<dbReference type="STRING" id="1184151.AW736_16210"/>
<dbReference type="PANTHER" id="PTHR41786">
    <property type="entry name" value="MOTILITY ACCESSORY FACTOR MAF"/>
    <property type="match status" value="1"/>
</dbReference>
<dbReference type="Proteomes" id="UP000078486">
    <property type="component" value="Unassembled WGS sequence"/>
</dbReference>
<accession>A0A178IFV8</accession>
<dbReference type="OrthoDB" id="5291305at2"/>
<dbReference type="PANTHER" id="PTHR41786:SF1">
    <property type="entry name" value="6-HYDROXYMETHYLPTERIN DIPHOSPHOKINASE MPTE-LIKE DOMAIN-CONTAINING PROTEIN"/>
    <property type="match status" value="1"/>
</dbReference>
<dbReference type="InterPro" id="IPR002826">
    <property type="entry name" value="MptE-like"/>
</dbReference>
<protein>
    <recommendedName>
        <fullName evidence="1">6-hydroxymethylpterin diphosphokinase MptE-like domain-containing protein</fullName>
    </recommendedName>
</protein>
<evidence type="ECO:0000313" key="2">
    <source>
        <dbReference type="EMBL" id="OAM88608.1"/>
    </source>
</evidence>
<evidence type="ECO:0000313" key="3">
    <source>
        <dbReference type="Proteomes" id="UP000078486"/>
    </source>
</evidence>
<dbReference type="EMBL" id="LRRQ01000126">
    <property type="protein sequence ID" value="OAM88608.1"/>
    <property type="molecule type" value="Genomic_DNA"/>
</dbReference>
<keyword evidence="3" id="KW-1185">Reference proteome</keyword>
<dbReference type="AlphaFoldDB" id="A0A178IFV8"/>
<gene>
    <name evidence="2" type="ORF">AW736_16210</name>
</gene>
<proteinExistence type="predicted"/>
<dbReference type="Pfam" id="PF01973">
    <property type="entry name" value="MptE-like"/>
    <property type="match status" value="1"/>
</dbReference>
<dbReference type="RefSeq" id="WP_068771342.1">
    <property type="nucleotide sequence ID" value="NZ_CP109796.1"/>
</dbReference>
<organism evidence="2 3">
    <name type="scientific">Termitidicoccus mucosus</name>
    <dbReference type="NCBI Taxonomy" id="1184151"/>
    <lineage>
        <taxon>Bacteria</taxon>
        <taxon>Pseudomonadati</taxon>
        <taxon>Verrucomicrobiota</taxon>
        <taxon>Opitutia</taxon>
        <taxon>Opitutales</taxon>
        <taxon>Opitutaceae</taxon>
        <taxon>Termitidicoccus</taxon>
    </lineage>
</organism>
<comment type="caution">
    <text evidence="2">The sequence shown here is derived from an EMBL/GenBank/DDBJ whole genome shotgun (WGS) entry which is preliminary data.</text>
</comment>
<sequence length="505" mass="54983">MDKMQDAYLQIPYSGATTAVVIGESTMREADLLPFRAVLWLTQTESDPALHVPRGTSLEVVRTDRLNPAMLEQAIDRFVARNPRRMPSLFIATDAMAEKHASYQPLIREVRLALEAHHRARFTRQQDGFLWQQHLLTNMRAYLASRFPSTWAGRLGGYPAVVCGAGPSLDVSATALAGISDRAVVLAADSALRTLARHGVRADFAVSIDVAKTPEKCLPEEGAWTPDRTILSAISPPAWSERADAGKRYFLSGRQITLDWLASLGVAGTPVAAVENCGATALQLARFLGCEPIYLFGMDLALDAREPSRRNTKDADGGLYVNSGFNASLRMPTVPGNYSAVVPTHVIGDWRALDARLADWPPGLVHNVNDRGARLRNTVLVKPDNFRLDVAVPDEPKVTALRALDETSVDRNDSLLQAALQALRRSAALGRERLPSIRKALAQGGPEKAVGHLRLLLVDEGFGRAMGAFALKLMPHLVPPIEGDIAFWTKLIDECEELSELAGAG</sequence>
<reference evidence="2 3" key="1">
    <citation type="submission" date="2016-01" db="EMBL/GenBank/DDBJ databases">
        <title>High potential of lignocellulose degradation of a new Verrucomicrobia species.</title>
        <authorList>
            <person name="Wang Y."/>
            <person name="Shi Y."/>
            <person name="Qiu Z."/>
            <person name="Liu S."/>
            <person name="Yang H."/>
        </authorList>
    </citation>
    <scope>NUCLEOTIDE SEQUENCE [LARGE SCALE GENOMIC DNA]</scope>
    <source>
        <strain evidence="2 3">TSB47</strain>
    </source>
</reference>